<dbReference type="GO" id="GO:0008270">
    <property type="term" value="F:zinc ion binding"/>
    <property type="evidence" value="ECO:0007669"/>
    <property type="project" value="InterPro"/>
</dbReference>
<proteinExistence type="predicted"/>
<dbReference type="Pfam" id="PF12874">
    <property type="entry name" value="zf-met"/>
    <property type="match status" value="4"/>
</dbReference>
<feature type="region of interest" description="Disordered" evidence="1">
    <location>
        <begin position="452"/>
        <end position="477"/>
    </location>
</feature>
<evidence type="ECO:0000259" key="2">
    <source>
        <dbReference type="PROSITE" id="PS00028"/>
    </source>
</evidence>
<dbReference type="PANTHER" id="PTHR46742:SF2">
    <property type="entry name" value="ZINC FINGER MATRIN-TYPE PROTEIN 1"/>
    <property type="match status" value="1"/>
</dbReference>
<feature type="domain" description="C2H2-type" evidence="2">
    <location>
        <begin position="281"/>
        <end position="303"/>
    </location>
</feature>
<comment type="caution">
    <text evidence="3">The sequence shown here is derived from an EMBL/GenBank/DDBJ whole genome shotgun (WGS) entry which is preliminary data.</text>
</comment>
<feature type="compositionally biased region" description="Acidic residues" evidence="1">
    <location>
        <begin position="355"/>
        <end position="365"/>
    </location>
</feature>
<evidence type="ECO:0000256" key="1">
    <source>
        <dbReference type="SAM" id="MobiDB-lite"/>
    </source>
</evidence>
<sequence length="711" mass="80288">MESGVSFIPQLVESIKEQINHSVSNSSAFHASSIAGAETNKNTHNTINSQNKDDQNHKELFSELFTDSFCKVCGAVLQYESQRISHYKGKKHAQKVKLFFQMQKDKDKNNAKNEQSNFRNEGVVDKNRFCSLCNMVFSSLVVAQSHYAGKVHAKYLKKFRGETLSTALTPLAAQSQADNTPNEAAPSMDPLVVVPESAPPEERCGEPGSEPAPSGVDLNDSNKYCKLCSASFNNPQMAQQHYSGKKHLRNETRRKLLQDLGEEAVPADSDSSDVGVGTFICPICSITLNSIEMYQAHMQGNKHQVKETKVANLMKNTKKKVYDSFQDEMADYIQVQKARGLAPKTSSNKGREGFEDSECAEEDEASNFSVEDTGGPWQEETGEEGYPSFPTQDNNWFRQDKCVEGVQGFPPKTQRRFRKDNFKGNAMIPNFAPQNMRFRPGPCGKDMQNPGFPPFGQPEFQAQPWGPPFPPSWEGNRFRQGEFEGEAKGPGFSSKNKMLRKNMRSHRFQAKAAPLGECEDGSAFPSMDYRPGRLAEPRGAFQVSPMYPLPQENIQSYPYSADVQPQPASLYKEGSQELSSHDSEDDYGHGTSEDAGSSPSRRVKRKHRKERRPREDSDSEEERARHKRRRRHQHTGPGKEREEKQKAKEERKDKEEKVGEVTEEKPAKEEKAKHKGKEGKPKHKKDKKKKEELDGRTEEEKLWDESIMGLM</sequence>
<feature type="region of interest" description="Disordered" evidence="1">
    <location>
        <begin position="505"/>
        <end position="711"/>
    </location>
</feature>
<feature type="region of interest" description="Disordered" evidence="1">
    <location>
        <begin position="339"/>
        <end position="393"/>
    </location>
</feature>
<dbReference type="Proteomes" id="UP001230051">
    <property type="component" value="Unassembled WGS sequence"/>
</dbReference>
<dbReference type="GO" id="GO:0003676">
    <property type="term" value="F:nucleic acid binding"/>
    <property type="evidence" value="ECO:0007669"/>
    <property type="project" value="InterPro"/>
</dbReference>
<dbReference type="PROSITE" id="PS00028">
    <property type="entry name" value="ZINC_FINGER_C2H2_1"/>
    <property type="match status" value="2"/>
</dbReference>
<feature type="compositionally biased region" description="Basic and acidic residues" evidence="1">
    <location>
        <begin position="579"/>
        <end position="592"/>
    </location>
</feature>
<organism evidence="3 4">
    <name type="scientific">Acipenser oxyrinchus oxyrinchus</name>
    <dbReference type="NCBI Taxonomy" id="40147"/>
    <lineage>
        <taxon>Eukaryota</taxon>
        <taxon>Metazoa</taxon>
        <taxon>Chordata</taxon>
        <taxon>Craniata</taxon>
        <taxon>Vertebrata</taxon>
        <taxon>Euteleostomi</taxon>
        <taxon>Actinopterygii</taxon>
        <taxon>Chondrostei</taxon>
        <taxon>Acipenseriformes</taxon>
        <taxon>Acipenseridae</taxon>
        <taxon>Acipenser</taxon>
    </lineage>
</organism>
<protein>
    <submittedName>
        <fullName evidence="3">Zinc finger matrin-type protein 1-like</fullName>
    </submittedName>
</protein>
<reference evidence="3" key="1">
    <citation type="submission" date="2022-02" db="EMBL/GenBank/DDBJ databases">
        <title>Atlantic sturgeon de novo genome assembly.</title>
        <authorList>
            <person name="Stock M."/>
            <person name="Klopp C."/>
            <person name="Guiguen Y."/>
            <person name="Cabau C."/>
            <person name="Parinello H."/>
            <person name="Santidrian Yebra-Pimentel E."/>
            <person name="Kuhl H."/>
            <person name="Dirks R.P."/>
            <person name="Guessner J."/>
            <person name="Wuertz S."/>
            <person name="Du K."/>
            <person name="Schartl M."/>
        </authorList>
    </citation>
    <scope>NUCLEOTIDE SEQUENCE</scope>
    <source>
        <strain evidence="3">STURGEONOMICS-FGT-2020</strain>
        <tissue evidence="3">Whole blood</tissue>
    </source>
</reference>
<dbReference type="InterPro" id="IPR036236">
    <property type="entry name" value="Znf_C2H2_sf"/>
</dbReference>
<keyword evidence="4" id="KW-1185">Reference proteome</keyword>
<feature type="compositionally biased region" description="Basic and acidic residues" evidence="1">
    <location>
        <begin position="689"/>
        <end position="704"/>
    </location>
</feature>
<feature type="compositionally biased region" description="Basic residues" evidence="1">
    <location>
        <begin position="625"/>
        <end position="634"/>
    </location>
</feature>
<gene>
    <name evidence="3" type="primary">zmat1</name>
    <name evidence="3" type="ORF">AOXY_G1604</name>
</gene>
<dbReference type="SMART" id="SM00355">
    <property type="entry name" value="ZnF_C2H2"/>
    <property type="match status" value="4"/>
</dbReference>
<feature type="compositionally biased region" description="Basic residues" evidence="1">
    <location>
        <begin position="673"/>
        <end position="688"/>
    </location>
</feature>
<dbReference type="Gene3D" id="3.30.160.60">
    <property type="entry name" value="Classic Zinc Finger"/>
    <property type="match status" value="4"/>
</dbReference>
<dbReference type="SUPFAM" id="SSF57667">
    <property type="entry name" value="beta-beta-alpha zinc fingers"/>
    <property type="match status" value="4"/>
</dbReference>
<dbReference type="AlphaFoldDB" id="A0AAD8GGR3"/>
<feature type="compositionally biased region" description="Basic residues" evidence="1">
    <location>
        <begin position="601"/>
        <end position="611"/>
    </location>
</feature>
<dbReference type="PANTHER" id="PTHR46742">
    <property type="entry name" value="LYSINE-RICH COILED-COIL PROTEIN 1"/>
    <property type="match status" value="1"/>
</dbReference>
<feature type="domain" description="C2H2-type" evidence="2">
    <location>
        <begin position="225"/>
        <end position="247"/>
    </location>
</feature>
<dbReference type="SMART" id="SM00451">
    <property type="entry name" value="ZnF_U1"/>
    <property type="match status" value="4"/>
</dbReference>
<dbReference type="EMBL" id="JAGXEW010000002">
    <property type="protein sequence ID" value="KAK1174153.1"/>
    <property type="molecule type" value="Genomic_DNA"/>
</dbReference>
<evidence type="ECO:0000313" key="4">
    <source>
        <dbReference type="Proteomes" id="UP001230051"/>
    </source>
</evidence>
<evidence type="ECO:0000313" key="3">
    <source>
        <dbReference type="EMBL" id="KAK1174153.1"/>
    </source>
</evidence>
<dbReference type="InterPro" id="IPR003604">
    <property type="entry name" value="Matrin/U1-like-C_Znf_C2H2"/>
</dbReference>
<accession>A0AAD8GGR3</accession>
<feature type="compositionally biased region" description="Basic and acidic residues" evidence="1">
    <location>
        <begin position="637"/>
        <end position="672"/>
    </location>
</feature>
<feature type="region of interest" description="Disordered" evidence="1">
    <location>
        <begin position="174"/>
        <end position="216"/>
    </location>
</feature>
<dbReference type="InterPro" id="IPR013087">
    <property type="entry name" value="Znf_C2H2_type"/>
</dbReference>
<name>A0AAD8GGR3_ACIOX</name>